<feature type="domain" description="DUF4283" evidence="1">
    <location>
        <begin position="77"/>
        <end position="159"/>
    </location>
</feature>
<dbReference type="AlphaFoldDB" id="A0AAP0RJC1"/>
<evidence type="ECO:0000313" key="2">
    <source>
        <dbReference type="EMBL" id="KAK9278192.1"/>
    </source>
</evidence>
<keyword evidence="3" id="KW-1185">Reference proteome</keyword>
<dbReference type="Pfam" id="PF14111">
    <property type="entry name" value="DUF4283"/>
    <property type="match status" value="1"/>
</dbReference>
<evidence type="ECO:0000259" key="1">
    <source>
        <dbReference type="Pfam" id="PF14111"/>
    </source>
</evidence>
<dbReference type="Proteomes" id="UP001415857">
    <property type="component" value="Unassembled WGS sequence"/>
</dbReference>
<proteinExistence type="predicted"/>
<comment type="caution">
    <text evidence="2">The sequence shown here is derived from an EMBL/GenBank/DDBJ whole genome shotgun (WGS) entry which is preliminary data.</text>
</comment>
<reference evidence="2 3" key="1">
    <citation type="journal article" date="2024" name="Plant J.">
        <title>Genome sequences and population genomics reveal climatic adaptation and genomic divergence between two closely related sweetgum species.</title>
        <authorList>
            <person name="Xu W.Q."/>
            <person name="Ren C.Q."/>
            <person name="Zhang X.Y."/>
            <person name="Comes H.P."/>
            <person name="Liu X.H."/>
            <person name="Li Y.G."/>
            <person name="Kettle C.J."/>
            <person name="Jalonen R."/>
            <person name="Gaisberger H."/>
            <person name="Ma Y.Z."/>
            <person name="Qiu Y.X."/>
        </authorList>
    </citation>
    <scope>NUCLEOTIDE SEQUENCE [LARGE SCALE GENOMIC DNA]</scope>
    <source>
        <strain evidence="2">Hangzhou</strain>
    </source>
</reference>
<accession>A0AAP0RJC1</accession>
<organism evidence="2 3">
    <name type="scientific">Liquidambar formosana</name>
    <name type="common">Formosan gum</name>
    <dbReference type="NCBI Taxonomy" id="63359"/>
    <lineage>
        <taxon>Eukaryota</taxon>
        <taxon>Viridiplantae</taxon>
        <taxon>Streptophyta</taxon>
        <taxon>Embryophyta</taxon>
        <taxon>Tracheophyta</taxon>
        <taxon>Spermatophyta</taxon>
        <taxon>Magnoliopsida</taxon>
        <taxon>eudicotyledons</taxon>
        <taxon>Gunneridae</taxon>
        <taxon>Pentapetalae</taxon>
        <taxon>Saxifragales</taxon>
        <taxon>Altingiaceae</taxon>
        <taxon>Liquidambar</taxon>
    </lineage>
</organism>
<dbReference type="InterPro" id="IPR025558">
    <property type="entry name" value="DUF4283"/>
</dbReference>
<evidence type="ECO:0000313" key="3">
    <source>
        <dbReference type="Proteomes" id="UP001415857"/>
    </source>
</evidence>
<gene>
    <name evidence="2" type="ORF">L1049_027753</name>
</gene>
<sequence>MEAYGWRVLLILLKECFNDVSIGIRKEVQTLPLDAPLSFLHMAKLPLLLLLGACNVRAVDNRVVFQLRDLEVRGRTNFLKSCIVGCFCGEGGTILEIEKWVAKEWGITTDVKVHRLCDGLLIFCLPSEVKASQVLNEGLRVKRDIPIHLDRWGFKVSCTGHMKVLARGGYRLWGC</sequence>
<name>A0AAP0RJC1_LIQFO</name>
<protein>
    <recommendedName>
        <fullName evidence="1">DUF4283 domain-containing protein</fullName>
    </recommendedName>
</protein>
<dbReference type="EMBL" id="JBBPBK010000009">
    <property type="protein sequence ID" value="KAK9278192.1"/>
    <property type="molecule type" value="Genomic_DNA"/>
</dbReference>